<keyword evidence="2" id="KW-1185">Reference proteome</keyword>
<dbReference type="Proteomes" id="UP001303046">
    <property type="component" value="Unassembled WGS sequence"/>
</dbReference>
<accession>A0ABR1ECS8</accession>
<evidence type="ECO:0000313" key="2">
    <source>
        <dbReference type="Proteomes" id="UP001303046"/>
    </source>
</evidence>
<protein>
    <submittedName>
        <fullName evidence="1">Uncharacterized protein</fullName>
    </submittedName>
</protein>
<comment type="caution">
    <text evidence="1">The sequence shown here is derived from an EMBL/GenBank/DDBJ whole genome shotgun (WGS) entry which is preliminary data.</text>
</comment>
<sequence>MGWQLAIMQISGTKMKDSVTNNIDEEYTRLDEHLHDCTRKAESFKIANGICRETIKEDLREERAEVLAEAAEATKSIRYARQNFANGKETHMTPATICLLSGIYKLFTRVVPEKLLDERQPYEQAGVQKRFSAIDYIHTVSKLIEVSVEYKMAHCLTFIALKKGLS</sequence>
<reference evidence="1 2" key="1">
    <citation type="submission" date="2023-08" db="EMBL/GenBank/DDBJ databases">
        <title>A Necator americanus chromosomal reference genome.</title>
        <authorList>
            <person name="Ilik V."/>
            <person name="Petrzelkova K.J."/>
            <person name="Pardy F."/>
            <person name="Fuh T."/>
            <person name="Niatou-Singa F.S."/>
            <person name="Gouil Q."/>
            <person name="Baker L."/>
            <person name="Ritchie M.E."/>
            <person name="Jex A.R."/>
            <person name="Gazzola D."/>
            <person name="Li H."/>
            <person name="Toshio Fujiwara R."/>
            <person name="Zhan B."/>
            <person name="Aroian R.V."/>
            <person name="Pafco B."/>
            <person name="Schwarz E.M."/>
        </authorList>
    </citation>
    <scope>NUCLEOTIDE SEQUENCE [LARGE SCALE GENOMIC DNA]</scope>
    <source>
        <strain evidence="1 2">Aroian</strain>
        <tissue evidence="1">Whole animal</tissue>
    </source>
</reference>
<gene>
    <name evidence="1" type="primary">Necator_chrX.g21982</name>
    <name evidence="1" type="ORF">RB195_021821</name>
</gene>
<proteinExistence type="predicted"/>
<name>A0ABR1ECS8_NECAM</name>
<organism evidence="1 2">
    <name type="scientific">Necator americanus</name>
    <name type="common">Human hookworm</name>
    <dbReference type="NCBI Taxonomy" id="51031"/>
    <lineage>
        <taxon>Eukaryota</taxon>
        <taxon>Metazoa</taxon>
        <taxon>Ecdysozoa</taxon>
        <taxon>Nematoda</taxon>
        <taxon>Chromadorea</taxon>
        <taxon>Rhabditida</taxon>
        <taxon>Rhabditina</taxon>
        <taxon>Rhabditomorpha</taxon>
        <taxon>Strongyloidea</taxon>
        <taxon>Ancylostomatidae</taxon>
        <taxon>Bunostominae</taxon>
        <taxon>Necator</taxon>
    </lineage>
</organism>
<evidence type="ECO:0000313" key="1">
    <source>
        <dbReference type="EMBL" id="KAK6760497.1"/>
    </source>
</evidence>
<dbReference type="EMBL" id="JAVFWL010000006">
    <property type="protein sequence ID" value="KAK6760497.1"/>
    <property type="molecule type" value="Genomic_DNA"/>
</dbReference>